<dbReference type="SUPFAM" id="SSF53474">
    <property type="entry name" value="alpha/beta-Hydrolases"/>
    <property type="match status" value="1"/>
</dbReference>
<sequence length="391" mass="43439">MGTNLSALDSMYVPMDWLSPTEDLRVVLAVIRLPATVRENYGGPVFFNPGDIVGKNYDIITFDPRGIGASVPRIDCWASAQNNQFWDLQDVGVVDALPGTVYEAYARMGAYTHVCETSMGDTGILSHSSTASHARDMLEILHQLGEEKLKYWGFSYGTVLGGTFAAMYPDKVERLVSDGNVDLREWYEKKHLNFLRDTDKVMQAFFDLCHRAGPDTCAFYAESPTAIRIRLEALLATLKVQPVIVPADKEIGPEIPDIVTYSRVRKVLSSTLYQPQRAFERFARTLLALEKGDGRPFYEQTAGTIEAFVDIVKSYEEMSYAAGATNVNFPIACVNRKIRPKWRFSGPFEGNTSFPILYVANIADNVTPLISARNNSAGFPGSVVLVQHSYG</sequence>
<comment type="similarity">
    <text evidence="1">Belongs to the peptidase S33 family.</text>
</comment>
<feature type="domain" description="AB hydrolase-1" evidence="3">
    <location>
        <begin position="56"/>
        <end position="228"/>
    </location>
</feature>
<dbReference type="EMBL" id="CAWUHB010000059">
    <property type="protein sequence ID" value="CAK7231730.1"/>
    <property type="molecule type" value="Genomic_DNA"/>
</dbReference>
<accession>A0ABP0CI62</accession>
<gene>
    <name evidence="4" type="ORF">SCUCBS95973_008017</name>
</gene>
<evidence type="ECO:0000256" key="2">
    <source>
        <dbReference type="ARBA" id="ARBA00022801"/>
    </source>
</evidence>
<name>A0ABP0CI62_9PEZI</name>
<evidence type="ECO:0000313" key="4">
    <source>
        <dbReference type="EMBL" id="CAK7231730.1"/>
    </source>
</evidence>
<dbReference type="PANTHER" id="PTHR43248">
    <property type="entry name" value="2-SUCCINYL-6-HYDROXY-2,4-CYCLOHEXADIENE-1-CARBOXYLATE SYNTHASE"/>
    <property type="match status" value="1"/>
</dbReference>
<reference evidence="4 5" key="1">
    <citation type="submission" date="2024-01" db="EMBL/GenBank/DDBJ databases">
        <authorList>
            <person name="Allen C."/>
            <person name="Tagirdzhanova G."/>
        </authorList>
    </citation>
    <scope>NUCLEOTIDE SEQUENCE [LARGE SCALE GENOMIC DNA]</scope>
</reference>
<dbReference type="InterPro" id="IPR000073">
    <property type="entry name" value="AB_hydrolase_1"/>
</dbReference>
<proteinExistence type="inferred from homology"/>
<dbReference type="InterPro" id="IPR029058">
    <property type="entry name" value="AB_hydrolase_fold"/>
</dbReference>
<evidence type="ECO:0000313" key="5">
    <source>
        <dbReference type="Proteomes" id="UP001642405"/>
    </source>
</evidence>
<dbReference type="PANTHER" id="PTHR43248:SF25">
    <property type="entry name" value="AB HYDROLASE-1 DOMAIN-CONTAINING PROTEIN-RELATED"/>
    <property type="match status" value="1"/>
</dbReference>
<feature type="non-terminal residue" evidence="4">
    <location>
        <position position="391"/>
    </location>
</feature>
<evidence type="ECO:0000256" key="1">
    <source>
        <dbReference type="ARBA" id="ARBA00010088"/>
    </source>
</evidence>
<protein>
    <recommendedName>
        <fullName evidence="3">AB hydrolase-1 domain-containing protein</fullName>
    </recommendedName>
</protein>
<evidence type="ECO:0000259" key="3">
    <source>
        <dbReference type="Pfam" id="PF00561"/>
    </source>
</evidence>
<dbReference type="Proteomes" id="UP001642405">
    <property type="component" value="Unassembled WGS sequence"/>
</dbReference>
<keyword evidence="2" id="KW-0378">Hydrolase</keyword>
<dbReference type="InterPro" id="IPR051601">
    <property type="entry name" value="Serine_prot/Carboxylest_S33"/>
</dbReference>
<dbReference type="Gene3D" id="3.40.50.1820">
    <property type="entry name" value="alpha/beta hydrolase"/>
    <property type="match status" value="1"/>
</dbReference>
<comment type="caution">
    <text evidence="4">The sequence shown here is derived from an EMBL/GenBank/DDBJ whole genome shotgun (WGS) entry which is preliminary data.</text>
</comment>
<keyword evidence="5" id="KW-1185">Reference proteome</keyword>
<dbReference type="Pfam" id="PF00561">
    <property type="entry name" value="Abhydrolase_1"/>
    <property type="match status" value="1"/>
</dbReference>
<organism evidence="4 5">
    <name type="scientific">Sporothrix curviconia</name>
    <dbReference type="NCBI Taxonomy" id="1260050"/>
    <lineage>
        <taxon>Eukaryota</taxon>
        <taxon>Fungi</taxon>
        <taxon>Dikarya</taxon>
        <taxon>Ascomycota</taxon>
        <taxon>Pezizomycotina</taxon>
        <taxon>Sordariomycetes</taxon>
        <taxon>Sordariomycetidae</taxon>
        <taxon>Ophiostomatales</taxon>
        <taxon>Ophiostomataceae</taxon>
        <taxon>Sporothrix</taxon>
    </lineage>
</organism>